<sequence>MKKRSRLSPQLEANCLLLSANVSYENAARDLHKLTGIYVDHSTQQRLVHRQEFAELEVGETITELSIDGGKARLRTEKGQASEWRDYKAVTLNKQTCAAFFQENDKLLASVNAQLLADPVTCLGDGHPGVWNLMADIATTSQRREILDWYHLKENLHKVGGSNKRLQDVETSLWRGNIDSAIAAFADWDNPQVTNFIAHIPLVMEG</sequence>
<evidence type="ECO:0000313" key="1">
    <source>
        <dbReference type="EMBL" id="MDG3494289.1"/>
    </source>
</evidence>
<proteinExistence type="predicted"/>
<reference evidence="1" key="1">
    <citation type="submission" date="2019-05" db="EMBL/GenBank/DDBJ databases">
        <title>Whole genome sequencing of Pseudanabaena catenata USMAC16.</title>
        <authorList>
            <person name="Khan Z."/>
            <person name="Omar W.M."/>
            <person name="Convey P."/>
            <person name="Merican F."/>
            <person name="Najimudin N."/>
        </authorList>
    </citation>
    <scope>NUCLEOTIDE SEQUENCE</scope>
    <source>
        <strain evidence="1">USMAC16</strain>
    </source>
</reference>
<accession>A0A9X4MDT2</accession>
<comment type="caution">
    <text evidence="1">The sequence shown here is derived from an EMBL/GenBank/DDBJ whole genome shotgun (WGS) entry which is preliminary data.</text>
</comment>
<evidence type="ECO:0008006" key="3">
    <source>
        <dbReference type="Google" id="ProtNLM"/>
    </source>
</evidence>
<dbReference type="AlphaFoldDB" id="A0A9X4MDT2"/>
<gene>
    <name evidence="1" type="ORF">FEV09_06930</name>
</gene>
<dbReference type="EMBL" id="VBTY01000040">
    <property type="protein sequence ID" value="MDG3494289.1"/>
    <property type="molecule type" value="Genomic_DNA"/>
</dbReference>
<protein>
    <recommendedName>
        <fullName evidence="3">ISKra4 family transposase</fullName>
    </recommendedName>
</protein>
<keyword evidence="2" id="KW-1185">Reference proteome</keyword>
<name>A0A9X4MDT2_9CYAN</name>
<organism evidence="1 2">
    <name type="scientific">Pseudanabaena catenata USMAC16</name>
    <dbReference type="NCBI Taxonomy" id="1855837"/>
    <lineage>
        <taxon>Bacteria</taxon>
        <taxon>Bacillati</taxon>
        <taxon>Cyanobacteriota</taxon>
        <taxon>Cyanophyceae</taxon>
        <taxon>Pseudanabaenales</taxon>
        <taxon>Pseudanabaenaceae</taxon>
        <taxon>Pseudanabaena</taxon>
    </lineage>
</organism>
<dbReference type="RefSeq" id="WP_009626355.1">
    <property type="nucleotide sequence ID" value="NZ_VBTY01000040.1"/>
</dbReference>
<evidence type="ECO:0000313" key="2">
    <source>
        <dbReference type="Proteomes" id="UP001152872"/>
    </source>
</evidence>
<dbReference type="Proteomes" id="UP001152872">
    <property type="component" value="Unassembled WGS sequence"/>
</dbReference>